<dbReference type="InterPro" id="IPR007841">
    <property type="entry name" value="UPF0210"/>
</dbReference>
<name>A0A1D7TJF2_9BACT</name>
<dbReference type="Gene3D" id="3.20.70.20">
    <property type="match status" value="1"/>
</dbReference>
<dbReference type="SUPFAM" id="SSF51998">
    <property type="entry name" value="PFL-like glycyl radical enzymes"/>
    <property type="match status" value="1"/>
</dbReference>
<protein>
    <submittedName>
        <fullName evidence="1">RNR/PFL superfamily protein</fullName>
    </submittedName>
</protein>
<dbReference type="RefSeq" id="WP_069477822.1">
    <property type="nucleotide sequence ID" value="NZ_CP017111.1"/>
</dbReference>
<sequence length="410" mass="44747">MLKESLKNRDLCKIRTITSFVTLSKDKSTWEKTIREAATFGGDLAGAFNAQGYCVQSIRIVTNPFGEYLNTTSFHSVFKGMQILSDVLKSPSMPNIRIRFAIGEARNQEEIALLPEMVKAFGDICNVCVNVGVDEQGIVDHDLTLCCAQAVVEIGKITPRGEGNFNFTINYNCKPLIPYFPASYHKSSDANCFALGLETPDLLVAALQSLRADKNHNLKMQKSYAIMKEVLQYHISTILDITNAYEHPFKTLFAGIDTSAAPSKNCASMVDVYKLLGVPFFGAAGTLEASALLTKVFKAQKGCELIGFSGLMLAVVEDEGLADATTRNEFDLRALLQYSSVCGIGLDTVPIEGDTSAEKIAAICADTGTLAFRLNKPLTVRLFPVPNLKAGDMTQFESDDLCNSMVLRIP</sequence>
<dbReference type="PANTHER" id="PTHR37560">
    <property type="entry name" value="UPF0210 PROTEIN SPR0218"/>
    <property type="match status" value="1"/>
</dbReference>
<dbReference type="STRING" id="1193502.SHALO_1226"/>
<gene>
    <name evidence="1" type="ORF">SHALO_1226</name>
</gene>
<evidence type="ECO:0000313" key="1">
    <source>
        <dbReference type="EMBL" id="AOO65004.1"/>
    </source>
</evidence>
<evidence type="ECO:0000313" key="2">
    <source>
        <dbReference type="Proteomes" id="UP000094609"/>
    </source>
</evidence>
<accession>A0A1D7TJF2</accession>
<dbReference type="PATRIC" id="fig|1193502.14.peg.1244"/>
<dbReference type="Pfam" id="PF05167">
    <property type="entry name" value="DUF711"/>
    <property type="match status" value="1"/>
</dbReference>
<reference evidence="2" key="1">
    <citation type="submission" date="2016-08" db="EMBL/GenBank/DDBJ databases">
        <title>Complete genome sequence of the organohalide-respiring Epsilonproteobacterium Sulfurospirillum halorespirans.</title>
        <authorList>
            <person name="Goris T."/>
            <person name="Zimmermann J."/>
            <person name="Schenz B."/>
            <person name="Lemos M."/>
            <person name="Hackermueller J."/>
            <person name="Diekert G."/>
        </authorList>
    </citation>
    <scope>NUCLEOTIDE SEQUENCE [LARGE SCALE GENOMIC DNA]</scope>
    <source>
        <strain>DSM 13726</strain>
        <strain evidence="2">PCE-M2</strain>
    </source>
</reference>
<organism evidence="1 2">
    <name type="scientific">Sulfurospirillum halorespirans DSM 13726</name>
    <dbReference type="NCBI Taxonomy" id="1193502"/>
    <lineage>
        <taxon>Bacteria</taxon>
        <taxon>Pseudomonadati</taxon>
        <taxon>Campylobacterota</taxon>
        <taxon>Epsilonproteobacteria</taxon>
        <taxon>Campylobacterales</taxon>
        <taxon>Sulfurospirillaceae</taxon>
        <taxon>Sulfurospirillum</taxon>
    </lineage>
</organism>
<dbReference type="PANTHER" id="PTHR37560:SF2">
    <property type="entry name" value="DUF711 DOMAIN-CONTAINING PROTEIN"/>
    <property type="match status" value="1"/>
</dbReference>
<dbReference type="KEGG" id="shal:SHALO_1226"/>
<dbReference type="Proteomes" id="UP000094609">
    <property type="component" value="Chromosome"/>
</dbReference>
<proteinExistence type="predicted"/>
<dbReference type="EMBL" id="CP017111">
    <property type="protein sequence ID" value="AOO65004.1"/>
    <property type="molecule type" value="Genomic_DNA"/>
</dbReference>
<keyword evidence="2" id="KW-1185">Reference proteome</keyword>
<dbReference type="AlphaFoldDB" id="A0A1D7TJF2"/>